<evidence type="ECO:0000256" key="1">
    <source>
        <dbReference type="ARBA" id="ARBA00022908"/>
    </source>
</evidence>
<gene>
    <name evidence="6" type="ORF">HMF8227_00309</name>
</gene>
<dbReference type="OrthoDB" id="6173494at2"/>
<keyword evidence="3" id="KW-0233">DNA recombination</keyword>
<evidence type="ECO:0000313" key="6">
    <source>
        <dbReference type="EMBL" id="AWL10816.1"/>
    </source>
</evidence>
<dbReference type="AlphaFoldDB" id="A0A2S2DZK6"/>
<dbReference type="RefSeq" id="WP_109338503.1">
    <property type="nucleotide sequence ID" value="NZ_CP029347.1"/>
</dbReference>
<dbReference type="Pfam" id="PF00589">
    <property type="entry name" value="Phage_integrase"/>
    <property type="match status" value="1"/>
</dbReference>
<proteinExistence type="predicted"/>
<dbReference type="InterPro" id="IPR013762">
    <property type="entry name" value="Integrase-like_cat_sf"/>
</dbReference>
<dbReference type="InterPro" id="IPR002104">
    <property type="entry name" value="Integrase_catalytic"/>
</dbReference>
<dbReference type="KEGG" id="salh:HMF8227_00309"/>
<dbReference type="InterPro" id="IPR044068">
    <property type="entry name" value="CB"/>
</dbReference>
<dbReference type="PROSITE" id="PS51900">
    <property type="entry name" value="CB"/>
    <property type="match status" value="1"/>
</dbReference>
<dbReference type="EMBL" id="CP029347">
    <property type="protein sequence ID" value="AWL10816.1"/>
    <property type="molecule type" value="Genomic_DNA"/>
</dbReference>
<keyword evidence="1" id="KW-0229">DNA integration</keyword>
<dbReference type="InterPro" id="IPR010998">
    <property type="entry name" value="Integrase_recombinase_N"/>
</dbReference>
<dbReference type="InterPro" id="IPR011010">
    <property type="entry name" value="DNA_brk_join_enz"/>
</dbReference>
<dbReference type="Gene3D" id="1.10.150.130">
    <property type="match status" value="1"/>
</dbReference>
<name>A0A2S2DZK6_9ALTE</name>
<evidence type="ECO:0000313" key="7">
    <source>
        <dbReference type="Proteomes" id="UP000245728"/>
    </source>
</evidence>
<sequence>MGRKRKSGGHLPERMYHHKGTYYLVDKDNKWTNLGKSLPKAMAKYHKLVPSQRAIRTMGELIDRYMVEVSPNNAPTTYKSEIAAAKLLRAAFNEMDPRDVTPVTIYEYIDYRSQTAPVRVNREISLLSSIFTKGIRWGALEANPCRDVKKNPERPRQRYVSDEELAAFKSFIPQWLSLYIDLKCLTGLRQTDMLALRFDSFIEEGLLTGMSKTEKRTGKKFLFEWSDQFKATVDKIRGQSGKVKSLYLFSTRQGQPYTADGFRSIWHRWMVKALEEGVLEERFQERDIRKKTASEIDLEHAKLLLGHESVKTTLRNYRLLPTRVKPSK</sequence>
<protein>
    <recommendedName>
        <fullName evidence="5">Core-binding (CB) domain-containing protein</fullName>
    </recommendedName>
</protein>
<dbReference type="Proteomes" id="UP000245728">
    <property type="component" value="Chromosome"/>
</dbReference>
<reference evidence="6 7" key="1">
    <citation type="submission" date="2018-05" db="EMBL/GenBank/DDBJ databases">
        <title>Salinimonas sp. HMF8227 Genome sequencing and assembly.</title>
        <authorList>
            <person name="Kang H."/>
            <person name="Kang J."/>
            <person name="Cha I."/>
            <person name="Kim H."/>
            <person name="Joh K."/>
        </authorList>
    </citation>
    <scope>NUCLEOTIDE SEQUENCE [LARGE SCALE GENOMIC DNA]</scope>
    <source>
        <strain evidence="6 7">HMF8227</strain>
    </source>
</reference>
<evidence type="ECO:0000256" key="3">
    <source>
        <dbReference type="ARBA" id="ARBA00023172"/>
    </source>
</evidence>
<feature type="domain" description="Core-binding (CB)" evidence="5">
    <location>
        <begin position="56"/>
        <end position="135"/>
    </location>
</feature>
<dbReference type="GO" id="GO:0006310">
    <property type="term" value="P:DNA recombination"/>
    <property type="evidence" value="ECO:0007669"/>
    <property type="project" value="UniProtKB-KW"/>
</dbReference>
<keyword evidence="7" id="KW-1185">Reference proteome</keyword>
<dbReference type="SUPFAM" id="SSF56349">
    <property type="entry name" value="DNA breaking-rejoining enzymes"/>
    <property type="match status" value="1"/>
</dbReference>
<dbReference type="GO" id="GO:0003677">
    <property type="term" value="F:DNA binding"/>
    <property type="evidence" value="ECO:0007669"/>
    <property type="project" value="UniProtKB-UniRule"/>
</dbReference>
<dbReference type="Gene3D" id="1.10.443.10">
    <property type="entry name" value="Intergrase catalytic core"/>
    <property type="match status" value="1"/>
</dbReference>
<evidence type="ECO:0000256" key="2">
    <source>
        <dbReference type="ARBA" id="ARBA00023125"/>
    </source>
</evidence>
<accession>A0A2S2DZK6</accession>
<evidence type="ECO:0000256" key="4">
    <source>
        <dbReference type="PROSITE-ProRule" id="PRU01248"/>
    </source>
</evidence>
<organism evidence="6 7">
    <name type="scientific">Saliniradius amylolyticus</name>
    <dbReference type="NCBI Taxonomy" id="2183582"/>
    <lineage>
        <taxon>Bacteria</taxon>
        <taxon>Pseudomonadati</taxon>
        <taxon>Pseudomonadota</taxon>
        <taxon>Gammaproteobacteria</taxon>
        <taxon>Alteromonadales</taxon>
        <taxon>Alteromonadaceae</taxon>
        <taxon>Saliniradius</taxon>
    </lineage>
</organism>
<keyword evidence="2 4" id="KW-0238">DNA-binding</keyword>
<dbReference type="GO" id="GO:0015074">
    <property type="term" value="P:DNA integration"/>
    <property type="evidence" value="ECO:0007669"/>
    <property type="project" value="UniProtKB-KW"/>
</dbReference>
<evidence type="ECO:0000259" key="5">
    <source>
        <dbReference type="PROSITE" id="PS51900"/>
    </source>
</evidence>